<dbReference type="PANTHER" id="PTHR11937">
    <property type="entry name" value="ACTIN"/>
    <property type="match status" value="1"/>
</dbReference>
<feature type="region of interest" description="Disordered" evidence="3">
    <location>
        <begin position="1"/>
        <end position="58"/>
    </location>
</feature>
<evidence type="ECO:0000256" key="2">
    <source>
        <dbReference type="SAM" id="Coils"/>
    </source>
</evidence>
<dbReference type="CDD" id="cd10206">
    <property type="entry name" value="ASKHA_NBD_Arp8-like"/>
    <property type="match status" value="1"/>
</dbReference>
<dbReference type="SMART" id="SM00268">
    <property type="entry name" value="ACTIN"/>
    <property type="match status" value="1"/>
</dbReference>
<dbReference type="InterPro" id="IPR043129">
    <property type="entry name" value="ATPase_NBD"/>
</dbReference>
<dbReference type="AlphaFoldDB" id="A0A1B9GWP4"/>
<name>A0A1B9GWP4_9TREE</name>
<proteinExistence type="inferred from homology"/>
<dbReference type="SUPFAM" id="SSF53067">
    <property type="entry name" value="Actin-like ATPase domain"/>
    <property type="match status" value="2"/>
</dbReference>
<accession>A0A1B9GWP4</accession>
<keyword evidence="5" id="KW-1185">Reference proteome</keyword>
<dbReference type="Proteomes" id="UP000092666">
    <property type="component" value="Unassembled WGS sequence"/>
</dbReference>
<feature type="region of interest" description="Disordered" evidence="3">
    <location>
        <begin position="577"/>
        <end position="650"/>
    </location>
</feature>
<dbReference type="InterPro" id="IPR004000">
    <property type="entry name" value="Actin"/>
</dbReference>
<evidence type="ECO:0000256" key="3">
    <source>
        <dbReference type="SAM" id="MobiDB-lite"/>
    </source>
</evidence>
<reference evidence="4 5" key="1">
    <citation type="submission" date="2013-07" db="EMBL/GenBank/DDBJ databases">
        <title>The Genome Sequence of Cryptococcus heveanensis BCC8398.</title>
        <authorList>
            <consortium name="The Broad Institute Genome Sequencing Platform"/>
            <person name="Cuomo C."/>
            <person name="Litvintseva A."/>
            <person name="Chen Y."/>
            <person name="Heitman J."/>
            <person name="Sun S."/>
            <person name="Springer D."/>
            <person name="Dromer F."/>
            <person name="Young S.K."/>
            <person name="Zeng Q."/>
            <person name="Gargeya S."/>
            <person name="Fitzgerald M."/>
            <person name="Abouelleil A."/>
            <person name="Alvarado L."/>
            <person name="Berlin A.M."/>
            <person name="Chapman S.B."/>
            <person name="Dewar J."/>
            <person name="Goldberg J."/>
            <person name="Griggs A."/>
            <person name="Gujja S."/>
            <person name="Hansen M."/>
            <person name="Howarth C."/>
            <person name="Imamovic A."/>
            <person name="Larimer J."/>
            <person name="McCowan C."/>
            <person name="Murphy C."/>
            <person name="Pearson M."/>
            <person name="Priest M."/>
            <person name="Roberts A."/>
            <person name="Saif S."/>
            <person name="Shea T."/>
            <person name="Sykes S."/>
            <person name="Wortman J."/>
            <person name="Nusbaum C."/>
            <person name="Birren B."/>
        </authorList>
    </citation>
    <scope>NUCLEOTIDE SEQUENCE [LARGE SCALE GENOMIC DNA]</scope>
    <source>
        <strain evidence="4 5">BCC8398</strain>
    </source>
</reference>
<dbReference type="EMBL" id="KI669499">
    <property type="protein sequence ID" value="OCF35439.1"/>
    <property type="molecule type" value="Genomic_DNA"/>
</dbReference>
<feature type="region of interest" description="Disordered" evidence="3">
    <location>
        <begin position="165"/>
        <end position="240"/>
    </location>
</feature>
<organism evidence="4 5">
    <name type="scientific">Kwoniella heveanensis BCC8398</name>
    <dbReference type="NCBI Taxonomy" id="1296120"/>
    <lineage>
        <taxon>Eukaryota</taxon>
        <taxon>Fungi</taxon>
        <taxon>Dikarya</taxon>
        <taxon>Basidiomycota</taxon>
        <taxon>Agaricomycotina</taxon>
        <taxon>Tremellomycetes</taxon>
        <taxon>Tremellales</taxon>
        <taxon>Cryptococcaceae</taxon>
        <taxon>Kwoniella</taxon>
    </lineage>
</organism>
<dbReference type="Pfam" id="PF00022">
    <property type="entry name" value="Actin"/>
    <property type="match status" value="2"/>
</dbReference>
<feature type="compositionally biased region" description="Polar residues" evidence="3">
    <location>
        <begin position="588"/>
        <end position="598"/>
    </location>
</feature>
<comment type="similarity">
    <text evidence="1">Belongs to the actin family.</text>
</comment>
<evidence type="ECO:0000313" key="5">
    <source>
        <dbReference type="Proteomes" id="UP000092666"/>
    </source>
</evidence>
<feature type="compositionally biased region" description="Pro residues" evidence="3">
    <location>
        <begin position="632"/>
        <end position="650"/>
    </location>
</feature>
<gene>
    <name evidence="4" type="ORF">I316_02991</name>
</gene>
<keyword evidence="2" id="KW-0175">Coiled coil</keyword>
<reference evidence="5" key="2">
    <citation type="submission" date="2013-12" db="EMBL/GenBank/DDBJ databases">
        <title>Evolution of pathogenesis and genome organization in the Tremellales.</title>
        <authorList>
            <person name="Cuomo C."/>
            <person name="Litvintseva A."/>
            <person name="Heitman J."/>
            <person name="Chen Y."/>
            <person name="Sun S."/>
            <person name="Springer D."/>
            <person name="Dromer F."/>
            <person name="Young S."/>
            <person name="Zeng Q."/>
            <person name="Chapman S."/>
            <person name="Gujja S."/>
            <person name="Saif S."/>
            <person name="Birren B."/>
        </authorList>
    </citation>
    <scope>NUCLEOTIDE SEQUENCE [LARGE SCALE GENOMIC DNA]</scope>
    <source>
        <strain evidence="5">BCC8398</strain>
    </source>
</reference>
<dbReference type="Gene3D" id="3.90.640.10">
    <property type="entry name" value="Actin, Chain A, domain 4"/>
    <property type="match status" value="1"/>
</dbReference>
<dbReference type="FunFam" id="3.30.420.40:FF:000286">
    <property type="entry name" value="Actin-related protein 8"/>
    <property type="match status" value="1"/>
</dbReference>
<evidence type="ECO:0000256" key="1">
    <source>
        <dbReference type="RuleBase" id="RU000487"/>
    </source>
</evidence>
<dbReference type="STRING" id="1296120.A0A1B9GWP4"/>
<protein>
    <submittedName>
        <fullName evidence="4">Uncharacterized protein</fullName>
    </submittedName>
</protein>
<feature type="coiled-coil region" evidence="2">
    <location>
        <begin position="100"/>
        <end position="128"/>
    </location>
</feature>
<evidence type="ECO:0000313" key="4">
    <source>
        <dbReference type="EMBL" id="OCF35439.1"/>
    </source>
</evidence>
<dbReference type="Gene3D" id="3.30.420.40">
    <property type="match status" value="3"/>
</dbReference>
<sequence length="804" mass="88497">METPKTEGSPNPPQLPQLPTAATIMDTETTPAPSVLESAEAPVAGPSSTPAPAPNKRVYTKKTKKIEGQMAYTSAFVPGMYNIKIPAGDFLTKERNLDVIRQLSQAKAKQEKVDAEAERERLAGEEDEVSELHPLHHTLIIHPGSRNLRIGRASDFYPKEIPNCIARPATAPNRGEDPPIPGSRAKRVAQRALEKREVKKRRQANGEGENGDVEMNGSGNRRLDEEDSEDDNGEGKWVDPVDANIGHLRDYLRNRLVQERLATDWKESARVKAANAKVKPENLPEHNDPYRIDWTETDGRPYYIGTEALRLPENSGYKVRYPILQRSLNRRDWGSQQLLMDDIAIILQDSLKSELGISPKEYQKYSVVFIIPDHGDRTYVQEMTHLLLVTMGFKEIAVHQEAYCAIFSAGMSSACVVDIGAQVTSVTCVDEGLVNADTRMRLNYGGDDITAALVTILQRSNFPYRDLDLAKSQDWLMMDNLKNKICTLEEHLVANTPWDFYVLKEEGMTQKYVFRTYEENILAPLVFFDTRLIDFKEKNGKTPFRFWNPTDDTVSDEITSGYDEPTGAMKACTAHLLPPPPPPASEAPETTKTNNGTQEEGKAAKSIGTGSATPVGEIKVSAPSELGTTTPIPKPASTPTPGATPVPAMPTNPFPAPAGTMNGNNAESTPVPSRPVVELSSTQIIQEAARSPLDAAIAASISMAGTENKVKVASNSILLIGGSSAMKGLGAFIADRLPPLLRQKGFPISDVSIIPPPRNLNPRFVSWKGASVMCNLESLSDMWIRKDEWEAIGGRALKDRYLYY</sequence>
<dbReference type="OrthoDB" id="5572108at2759"/>